<dbReference type="PROSITE" id="PS50930">
    <property type="entry name" value="HTH_LYTTR"/>
    <property type="match status" value="1"/>
</dbReference>
<dbReference type="Gene3D" id="3.40.50.2300">
    <property type="match status" value="1"/>
</dbReference>
<dbReference type="PANTHER" id="PTHR48111:SF17">
    <property type="entry name" value="TRANSCRIPTIONAL REGULATORY PROTEIN YPDB"/>
    <property type="match status" value="1"/>
</dbReference>
<dbReference type="GO" id="GO:0000976">
    <property type="term" value="F:transcription cis-regulatory region binding"/>
    <property type="evidence" value="ECO:0007669"/>
    <property type="project" value="TreeGrafter"/>
</dbReference>
<keyword evidence="2" id="KW-0597">Phosphoprotein</keyword>
<dbReference type="Pfam" id="PF00072">
    <property type="entry name" value="Response_reg"/>
    <property type="match status" value="1"/>
</dbReference>
<name>A0A8X8LB50_9BACT</name>
<keyword evidence="1" id="KW-0238">DNA-binding</keyword>
<feature type="modified residue" description="4-aspartylphosphate" evidence="2">
    <location>
        <position position="54"/>
    </location>
</feature>
<evidence type="ECO:0000256" key="2">
    <source>
        <dbReference type="PROSITE-ProRule" id="PRU00169"/>
    </source>
</evidence>
<dbReference type="InterPro" id="IPR007492">
    <property type="entry name" value="LytTR_DNA-bd_dom"/>
</dbReference>
<dbReference type="SUPFAM" id="SSF52172">
    <property type="entry name" value="CheY-like"/>
    <property type="match status" value="1"/>
</dbReference>
<dbReference type="GO" id="GO:0005829">
    <property type="term" value="C:cytosol"/>
    <property type="evidence" value="ECO:0007669"/>
    <property type="project" value="TreeGrafter"/>
</dbReference>
<dbReference type="PANTHER" id="PTHR48111">
    <property type="entry name" value="REGULATOR OF RPOS"/>
    <property type="match status" value="1"/>
</dbReference>
<dbReference type="InterPro" id="IPR001789">
    <property type="entry name" value="Sig_transdc_resp-reg_receiver"/>
</dbReference>
<dbReference type="EMBL" id="FNNO01000005">
    <property type="protein sequence ID" value="SDW74293.1"/>
    <property type="molecule type" value="Genomic_DNA"/>
</dbReference>
<sequence length="236" mass="26471">MLKCIAIDDEPLALELLVDNIGKVPFLQLVAACDDPIKALQLLQTEEIDLVFVDIQMPGLTGLQLIQSLTRKPMFILITAYDKYALEGFNLDVIDYLVKPVSLDRFIKACNKAQEWHQLKHTGPVQQATATDFFFIKADYSLVKVAYADVIWVEGLKDYVAIHLQSTAKPLIARVSMKSVEEQLPPPLFLRIHKSYLVSTRYITSVRKHAVFIGTRELPVGDAYRDALAALTGKAL</sequence>
<proteinExistence type="predicted"/>
<gene>
    <name evidence="5" type="ORF">SAMN05444410_105146</name>
</gene>
<evidence type="ECO:0000313" key="6">
    <source>
        <dbReference type="Proteomes" id="UP000198711"/>
    </source>
</evidence>
<reference evidence="5 6" key="1">
    <citation type="submission" date="2016-10" db="EMBL/GenBank/DDBJ databases">
        <authorList>
            <person name="Varghese N."/>
            <person name="Submissions S."/>
        </authorList>
    </citation>
    <scope>NUCLEOTIDE SEQUENCE [LARGE SCALE GENOMIC DNA]</scope>
    <source>
        <strain evidence="5 6">DSM 25353</strain>
    </source>
</reference>
<dbReference type="SMART" id="SM00448">
    <property type="entry name" value="REC"/>
    <property type="match status" value="1"/>
</dbReference>
<feature type="domain" description="HTH LytTR-type" evidence="4">
    <location>
        <begin position="134"/>
        <end position="234"/>
    </location>
</feature>
<comment type="caution">
    <text evidence="5">The sequence shown here is derived from an EMBL/GenBank/DDBJ whole genome shotgun (WGS) entry which is preliminary data.</text>
</comment>
<dbReference type="InterPro" id="IPR011006">
    <property type="entry name" value="CheY-like_superfamily"/>
</dbReference>
<dbReference type="RefSeq" id="WP_092723405.1">
    <property type="nucleotide sequence ID" value="NZ_FNNO01000005.1"/>
</dbReference>
<dbReference type="AlphaFoldDB" id="A0A8X8LB50"/>
<dbReference type="SMART" id="SM00850">
    <property type="entry name" value="LytTR"/>
    <property type="match status" value="1"/>
</dbReference>
<keyword evidence="6" id="KW-1185">Reference proteome</keyword>
<organism evidence="5 6">
    <name type="scientific">Hydrobacter penzbergensis</name>
    <dbReference type="NCBI Taxonomy" id="1235997"/>
    <lineage>
        <taxon>Bacteria</taxon>
        <taxon>Pseudomonadati</taxon>
        <taxon>Bacteroidota</taxon>
        <taxon>Chitinophagia</taxon>
        <taxon>Chitinophagales</taxon>
        <taxon>Chitinophagaceae</taxon>
        <taxon>Hydrobacter</taxon>
    </lineage>
</organism>
<dbReference type="GO" id="GO:0000156">
    <property type="term" value="F:phosphorelay response regulator activity"/>
    <property type="evidence" value="ECO:0007669"/>
    <property type="project" value="TreeGrafter"/>
</dbReference>
<evidence type="ECO:0000259" key="3">
    <source>
        <dbReference type="PROSITE" id="PS50110"/>
    </source>
</evidence>
<evidence type="ECO:0000313" key="5">
    <source>
        <dbReference type="EMBL" id="SDW74293.1"/>
    </source>
</evidence>
<protein>
    <submittedName>
        <fullName evidence="5">Two component transcriptional regulator, LytTR family</fullName>
    </submittedName>
</protein>
<dbReference type="Pfam" id="PF04397">
    <property type="entry name" value="LytTR"/>
    <property type="match status" value="1"/>
</dbReference>
<dbReference type="Proteomes" id="UP000198711">
    <property type="component" value="Unassembled WGS sequence"/>
</dbReference>
<dbReference type="Gene3D" id="2.40.50.1020">
    <property type="entry name" value="LytTr DNA-binding domain"/>
    <property type="match status" value="1"/>
</dbReference>
<dbReference type="PROSITE" id="PS50110">
    <property type="entry name" value="RESPONSE_REGULATORY"/>
    <property type="match status" value="1"/>
</dbReference>
<evidence type="ECO:0000259" key="4">
    <source>
        <dbReference type="PROSITE" id="PS50930"/>
    </source>
</evidence>
<feature type="domain" description="Response regulatory" evidence="3">
    <location>
        <begin position="3"/>
        <end position="114"/>
    </location>
</feature>
<dbReference type="GO" id="GO:0006355">
    <property type="term" value="P:regulation of DNA-templated transcription"/>
    <property type="evidence" value="ECO:0007669"/>
    <property type="project" value="TreeGrafter"/>
</dbReference>
<dbReference type="InterPro" id="IPR039420">
    <property type="entry name" value="WalR-like"/>
</dbReference>
<dbReference type="GO" id="GO:0032993">
    <property type="term" value="C:protein-DNA complex"/>
    <property type="evidence" value="ECO:0007669"/>
    <property type="project" value="TreeGrafter"/>
</dbReference>
<evidence type="ECO:0000256" key="1">
    <source>
        <dbReference type="ARBA" id="ARBA00023125"/>
    </source>
</evidence>
<accession>A0A8X8LB50</accession>